<dbReference type="Gene3D" id="3.40.1550.10">
    <property type="entry name" value="CheC-like"/>
    <property type="match status" value="1"/>
</dbReference>
<dbReference type="PANTHER" id="PTHR44591:SF24">
    <property type="entry name" value="PROTEIN-GLUTAMATE METHYLESTERASE_PROTEIN-GLUTAMINE GLUTAMINASE 1"/>
    <property type="match status" value="1"/>
</dbReference>
<dbReference type="GO" id="GO:0016787">
    <property type="term" value="F:hydrolase activity"/>
    <property type="evidence" value="ECO:0007669"/>
    <property type="project" value="InterPro"/>
</dbReference>
<evidence type="ECO:0000313" key="7">
    <source>
        <dbReference type="Proteomes" id="UP000249898"/>
    </source>
</evidence>
<evidence type="ECO:0000313" key="5">
    <source>
        <dbReference type="EMBL" id="AWX98645.1"/>
    </source>
</evidence>
<dbReference type="CDD" id="cd17593">
    <property type="entry name" value="REC_CheC-like"/>
    <property type="match status" value="1"/>
</dbReference>
<dbReference type="EMBL" id="JBDYKN010000009">
    <property type="protein sequence ID" value="MEP7730048.1"/>
    <property type="molecule type" value="Genomic_DNA"/>
</dbReference>
<dbReference type="EMBL" id="CP016181">
    <property type="protein sequence ID" value="AWX98645.1"/>
    <property type="molecule type" value="Genomic_DNA"/>
</dbReference>
<dbReference type="Pfam" id="PF04509">
    <property type="entry name" value="CheC"/>
    <property type="match status" value="1"/>
</dbReference>
<evidence type="ECO:0000313" key="8">
    <source>
        <dbReference type="Proteomes" id="UP001471651"/>
    </source>
</evidence>
<evidence type="ECO:0000256" key="1">
    <source>
        <dbReference type="ARBA" id="ARBA00022500"/>
    </source>
</evidence>
<dbReference type="InterPro" id="IPR011006">
    <property type="entry name" value="CheY-like_superfamily"/>
</dbReference>
<dbReference type="InterPro" id="IPR028976">
    <property type="entry name" value="CheC-like_sf"/>
</dbReference>
<evidence type="ECO:0000256" key="3">
    <source>
        <dbReference type="PROSITE-ProRule" id="PRU00169"/>
    </source>
</evidence>
<dbReference type="CDD" id="cd17910">
    <property type="entry name" value="CheC_ClassII"/>
    <property type="match status" value="1"/>
</dbReference>
<dbReference type="OrthoDB" id="281471at2"/>
<dbReference type="SUPFAM" id="SSF52172">
    <property type="entry name" value="CheY-like"/>
    <property type="match status" value="1"/>
</dbReference>
<dbReference type="InterPro" id="IPR001789">
    <property type="entry name" value="Sig_transdc_resp-reg_receiver"/>
</dbReference>
<protein>
    <submittedName>
        <fullName evidence="5">Chemotaxis protein CheC</fullName>
    </submittedName>
    <submittedName>
        <fullName evidence="6">Response regulator</fullName>
    </submittedName>
</protein>
<dbReference type="AlphaFoldDB" id="A0A2Z4PMA9"/>
<sequence length="339" mass="37143">MSTRVLICDDSKLARKQLARVLPADWDVEVEFAEDGQDALDILSSSAFDLLFLDLNMPVKDGYETLEALQSFEQAPAVIVVSGDVQPKAIQRVKDMGAIAFHKKPASSEELRSLLLSLGLMTDGDDKESKPTIAAPTAAEQFTLNDCLQEVSNIAMGRAASVLAEMLNVFIKLPVPTVNILEVGELQMALDYSVKDDSCSAVSQGFVGSGIAFETLLIFSDSSFSDMAKLLGVTEEITRELETELLMDVSSILVGPFMAAIGKQLNIDFSHSHPMLLGQHVKIADLINVKKATWKRTLAVEIVYEVENYQISCDLMLLFTEDSVPTLENLLSFLVEEDE</sequence>
<dbReference type="InterPro" id="IPR007597">
    <property type="entry name" value="CheC"/>
</dbReference>
<reference evidence="5 7" key="1">
    <citation type="submission" date="2016-06" db="EMBL/GenBank/DDBJ databases">
        <title>The sequenced genome of the ice-adhering bacterium Marinomonas primoryensis, from Antarctica.</title>
        <authorList>
            <person name="Graham L."/>
            <person name="Vance T.D.R."/>
            <person name="Davies P.L."/>
        </authorList>
    </citation>
    <scope>NUCLEOTIDE SEQUENCE [LARGE SCALE GENOMIC DNA]</scope>
    <source>
        <strain evidence="5 7">AceL</strain>
    </source>
</reference>
<evidence type="ECO:0000313" key="6">
    <source>
        <dbReference type="EMBL" id="MEP7730048.1"/>
    </source>
</evidence>
<dbReference type="RefSeq" id="WP_112134810.1">
    <property type="nucleotide sequence ID" value="NZ_CP016181.1"/>
</dbReference>
<accession>A0A2Z4PMA9</accession>
<keyword evidence="8" id="KW-1185">Reference proteome</keyword>
<proteinExistence type="predicted"/>
<dbReference type="Proteomes" id="UP000249898">
    <property type="component" value="Chromosome"/>
</dbReference>
<dbReference type="PANTHER" id="PTHR44591">
    <property type="entry name" value="STRESS RESPONSE REGULATOR PROTEIN 1"/>
    <property type="match status" value="1"/>
</dbReference>
<keyword evidence="1" id="KW-0145">Chemotaxis</keyword>
<dbReference type="Proteomes" id="UP001471651">
    <property type="component" value="Unassembled WGS sequence"/>
</dbReference>
<evidence type="ECO:0000259" key="4">
    <source>
        <dbReference type="PROSITE" id="PS50110"/>
    </source>
</evidence>
<reference evidence="6 8" key="2">
    <citation type="submission" date="2024-05" db="EMBL/GenBank/DDBJ databases">
        <authorList>
            <person name="Busch G.E."/>
            <person name="Sharma I."/>
        </authorList>
    </citation>
    <scope>NUCLEOTIDE SEQUENCE [LARGE SCALE GENOMIC DNA]</scope>
    <source>
        <strain evidence="6 8">23GB23</strain>
    </source>
</reference>
<dbReference type="InterPro" id="IPR050595">
    <property type="entry name" value="Bact_response_regulator"/>
</dbReference>
<keyword evidence="2 3" id="KW-0597">Phosphoprotein</keyword>
<dbReference type="GO" id="GO:0006935">
    <property type="term" value="P:chemotaxis"/>
    <property type="evidence" value="ECO:0007669"/>
    <property type="project" value="UniProtKB-KW"/>
</dbReference>
<name>A0A2Z4PMA9_9GAMM</name>
<feature type="modified residue" description="4-aspartylphosphate" evidence="3">
    <location>
        <position position="54"/>
    </location>
</feature>
<evidence type="ECO:0000256" key="2">
    <source>
        <dbReference type="ARBA" id="ARBA00022553"/>
    </source>
</evidence>
<dbReference type="PROSITE" id="PS50110">
    <property type="entry name" value="RESPONSE_REGULATORY"/>
    <property type="match status" value="1"/>
</dbReference>
<dbReference type="Pfam" id="PF00072">
    <property type="entry name" value="Response_reg"/>
    <property type="match status" value="1"/>
</dbReference>
<dbReference type="SMART" id="SM00448">
    <property type="entry name" value="REC"/>
    <property type="match status" value="1"/>
</dbReference>
<organism evidence="5 7">
    <name type="scientific">Marinomonas primoryensis</name>
    <dbReference type="NCBI Taxonomy" id="178399"/>
    <lineage>
        <taxon>Bacteria</taxon>
        <taxon>Pseudomonadati</taxon>
        <taxon>Pseudomonadota</taxon>
        <taxon>Gammaproteobacteria</taxon>
        <taxon>Oceanospirillales</taxon>
        <taxon>Oceanospirillaceae</taxon>
        <taxon>Marinomonas</taxon>
    </lineage>
</organism>
<gene>
    <name evidence="5" type="ORF">A8139_00555</name>
    <name evidence="6" type="ORF">ABKW32_11365</name>
</gene>
<dbReference type="GO" id="GO:0000160">
    <property type="term" value="P:phosphorelay signal transduction system"/>
    <property type="evidence" value="ECO:0007669"/>
    <property type="project" value="InterPro"/>
</dbReference>
<dbReference type="SUPFAM" id="SSF103039">
    <property type="entry name" value="CheC-like"/>
    <property type="match status" value="1"/>
</dbReference>
<feature type="domain" description="Response regulatory" evidence="4">
    <location>
        <begin position="4"/>
        <end position="119"/>
    </location>
</feature>
<dbReference type="Gene3D" id="3.40.50.2300">
    <property type="match status" value="1"/>
</dbReference>